<proteinExistence type="inferred from homology"/>
<name>A0A4D5R9V4_SCOVI</name>
<keyword evidence="3" id="KW-0732">Signal</keyword>
<dbReference type="InterPro" id="IPR036526">
    <property type="entry name" value="C-N_Hydrolase_sf"/>
</dbReference>
<dbReference type="InterPro" id="IPR043957">
    <property type="entry name" value="Vanin_C"/>
</dbReference>
<dbReference type="InterPro" id="IPR040154">
    <property type="entry name" value="Biotinidase/VNN"/>
</dbReference>
<dbReference type="SUPFAM" id="SSF56317">
    <property type="entry name" value="Carbon-nitrogen hydrolase"/>
    <property type="match status" value="1"/>
</dbReference>
<dbReference type="InterPro" id="IPR003010">
    <property type="entry name" value="C-N_Hydrolase"/>
</dbReference>
<reference evidence="5" key="1">
    <citation type="journal article" date="2018" name="Toxicon">
        <title>Venom-gland transcriptomics and venom proteomics of the giant Florida blue centipede, Scolopendra viridis.</title>
        <authorList>
            <person name="Ward M.J."/>
            <person name="Rokyta D.R."/>
        </authorList>
    </citation>
    <scope>NUCLEOTIDE SEQUENCE</scope>
    <source>
        <tissue evidence="5">Venom gland</tissue>
    </source>
</reference>
<dbReference type="Pfam" id="PF19018">
    <property type="entry name" value="Vanin_C"/>
    <property type="match status" value="1"/>
</dbReference>
<evidence type="ECO:0000256" key="1">
    <source>
        <dbReference type="ARBA" id="ARBA00008225"/>
    </source>
</evidence>
<sequence length="522" mass="57758">MTVLLVLLFLSQLLTNILANPLNPKTYKAAVLEHDIRPYTNSPLETMLANVKVYVDTAAKAAQMGADILAFPEYGIVGLDTPTNLGNHTHDEFLVSLSPEAVGHWVPCESPEKFSDGNDNQKVLELLSCAALNNSIVLLANLLTKEPCGETNAITCPPSGFYKFNTNIIFSKNGTLLARYHKRHLFGESQLNPAPKNEFEIIDVGFMKFGTFICFDAMYDDPLIDYVTKNGIRNLIFSTAWVDELPFLTSPQLFNRMARGLGINLIVSNAYIPRRSRLGSGIYSSCGAVNETNDISTPGRLLIAELPIDPPPLVEKAFQCSFIAENQSLSKESNRSFRIQSIVSNLPSSSSSEAIHQIWFQSLKNFSHVFLESKEDNLSLCENDLCCHLSYSFQKKSDGDLYTLAISNAYQPFGSYKFYMQVCGVMRCENTDIESCGRVPAKSMSATFNSLTLTGSFATSTLFPSILGTDLQSIPDAEWEFSKGNCTEEKDGMKYGGKITLKSTASKPIMVASIYGRDYERD</sequence>
<feature type="signal peptide" evidence="3">
    <location>
        <begin position="1"/>
        <end position="19"/>
    </location>
</feature>
<dbReference type="Pfam" id="PF00795">
    <property type="entry name" value="CN_hydrolase"/>
    <property type="match status" value="1"/>
</dbReference>
<dbReference type="PROSITE" id="PS50263">
    <property type="entry name" value="CN_HYDROLASE"/>
    <property type="match status" value="1"/>
</dbReference>
<dbReference type="EMBL" id="GGNE01000137">
    <property type="protein sequence ID" value="MIC88678.1"/>
    <property type="molecule type" value="Transcribed_RNA"/>
</dbReference>
<feature type="chain" id="PRO_5020033232" evidence="3">
    <location>
        <begin position="20"/>
        <end position="522"/>
    </location>
</feature>
<evidence type="ECO:0000256" key="2">
    <source>
        <dbReference type="ARBA" id="ARBA00022801"/>
    </source>
</evidence>
<organism evidence="5">
    <name type="scientific">Scolopendra viridis</name>
    <name type="common">Giant centipede</name>
    <dbReference type="NCBI Taxonomy" id="118503"/>
    <lineage>
        <taxon>Eukaryota</taxon>
        <taxon>Metazoa</taxon>
        <taxon>Ecdysozoa</taxon>
        <taxon>Arthropoda</taxon>
        <taxon>Myriapoda</taxon>
        <taxon>Chilopoda</taxon>
        <taxon>Pleurostigmophora</taxon>
        <taxon>Scolopendromorpha</taxon>
        <taxon>Scolopendridae</taxon>
        <taxon>Scolopendra</taxon>
    </lineage>
</organism>
<dbReference type="AlphaFoldDB" id="A0A4D5R9V4"/>
<protein>
    <submittedName>
        <fullName evidence="5">Pantetheinase</fullName>
    </submittedName>
</protein>
<evidence type="ECO:0000313" key="5">
    <source>
        <dbReference type="EMBL" id="MIC88678.1"/>
    </source>
</evidence>
<evidence type="ECO:0000256" key="3">
    <source>
        <dbReference type="SAM" id="SignalP"/>
    </source>
</evidence>
<evidence type="ECO:0000259" key="4">
    <source>
        <dbReference type="PROSITE" id="PS50263"/>
    </source>
</evidence>
<dbReference type="Gene3D" id="3.60.110.10">
    <property type="entry name" value="Carbon-nitrogen hydrolase"/>
    <property type="match status" value="1"/>
</dbReference>
<feature type="domain" description="CN hydrolase" evidence="4">
    <location>
        <begin position="27"/>
        <end position="308"/>
    </location>
</feature>
<keyword evidence="2" id="KW-0378">Hydrolase</keyword>
<accession>A0A4D5R9V4</accession>
<dbReference type="PANTHER" id="PTHR10609">
    <property type="entry name" value="BIOTINIDASE-RELATED"/>
    <property type="match status" value="1"/>
</dbReference>
<dbReference type="GO" id="GO:0016787">
    <property type="term" value="F:hydrolase activity"/>
    <property type="evidence" value="ECO:0007669"/>
    <property type="project" value="UniProtKB-KW"/>
</dbReference>
<dbReference type="PANTHER" id="PTHR10609:SF14">
    <property type="entry name" value="BIOTINIDASE"/>
    <property type="match status" value="1"/>
</dbReference>
<comment type="similarity">
    <text evidence="1">Belongs to the carbon-nitrogen hydrolase superfamily. BTD/VNN family.</text>
</comment>